<protein>
    <submittedName>
        <fullName evidence="1">Uncharacterized protein</fullName>
    </submittedName>
</protein>
<gene>
    <name evidence="1" type="ORF">CEXT_242751</name>
</gene>
<dbReference type="AlphaFoldDB" id="A0AAV4PZA3"/>
<dbReference type="EMBL" id="BPLR01005529">
    <property type="protein sequence ID" value="GIY03008.1"/>
    <property type="molecule type" value="Genomic_DNA"/>
</dbReference>
<reference evidence="1 2" key="1">
    <citation type="submission" date="2021-06" db="EMBL/GenBank/DDBJ databases">
        <title>Caerostris extrusa draft genome.</title>
        <authorList>
            <person name="Kono N."/>
            <person name="Arakawa K."/>
        </authorList>
    </citation>
    <scope>NUCLEOTIDE SEQUENCE [LARGE SCALE GENOMIC DNA]</scope>
</reference>
<dbReference type="Proteomes" id="UP001054945">
    <property type="component" value="Unassembled WGS sequence"/>
</dbReference>
<comment type="caution">
    <text evidence="1">The sequence shown here is derived from an EMBL/GenBank/DDBJ whole genome shotgun (WGS) entry which is preliminary data.</text>
</comment>
<accession>A0AAV4PZA3</accession>
<sequence length="168" mass="19039">MDCKLVSSLSFSCYVCHHGRGFCNSERHSKFCGNGVWLPGNSDLEHFLNYFWYGVHLQLDHPLLVQVPQERHDPGRTRSALGVRVPVLRGLQLLPGIVHGALHHQRGHHIHHHQAALGGKAAGGTEEEAVLRQVRDAFAALQHRQETQKRHYLCLNSLYCIQGKHFLH</sequence>
<evidence type="ECO:0000313" key="1">
    <source>
        <dbReference type="EMBL" id="GIY03008.1"/>
    </source>
</evidence>
<name>A0AAV4PZA3_CAEEX</name>
<evidence type="ECO:0000313" key="2">
    <source>
        <dbReference type="Proteomes" id="UP001054945"/>
    </source>
</evidence>
<proteinExistence type="predicted"/>
<organism evidence="1 2">
    <name type="scientific">Caerostris extrusa</name>
    <name type="common">Bark spider</name>
    <name type="synonym">Caerostris bankana</name>
    <dbReference type="NCBI Taxonomy" id="172846"/>
    <lineage>
        <taxon>Eukaryota</taxon>
        <taxon>Metazoa</taxon>
        <taxon>Ecdysozoa</taxon>
        <taxon>Arthropoda</taxon>
        <taxon>Chelicerata</taxon>
        <taxon>Arachnida</taxon>
        <taxon>Araneae</taxon>
        <taxon>Araneomorphae</taxon>
        <taxon>Entelegynae</taxon>
        <taxon>Araneoidea</taxon>
        <taxon>Araneidae</taxon>
        <taxon>Caerostris</taxon>
    </lineage>
</organism>
<keyword evidence="2" id="KW-1185">Reference proteome</keyword>